<dbReference type="Proteomes" id="UP000294564">
    <property type="component" value="Unassembled WGS sequence"/>
</dbReference>
<keyword evidence="3" id="KW-1185">Reference proteome</keyword>
<evidence type="ECO:0000313" key="2">
    <source>
        <dbReference type="EMBL" id="TCP24275.1"/>
    </source>
</evidence>
<sequence>MFGWSKVLKGRSYYTFDYKPRYYDERKERLEKIKKKYENSDTTTKNVSEENNDYVTIKKGQLRNTWKKTKTSGDYNSTIRIAIIVAILFGIAAYILRLS</sequence>
<name>A0A4R2NSC5_9FLAO</name>
<dbReference type="RefSeq" id="WP_132794954.1">
    <property type="nucleotide sequence ID" value="NZ_SLXM01000006.1"/>
</dbReference>
<reference evidence="2 3" key="1">
    <citation type="submission" date="2019-03" db="EMBL/GenBank/DDBJ databases">
        <title>Genomic Encyclopedia of Type Strains, Phase IV (KMG-IV): sequencing the most valuable type-strain genomes for metagenomic binning, comparative biology and taxonomic classification.</title>
        <authorList>
            <person name="Goeker M."/>
        </authorList>
    </citation>
    <scope>NUCLEOTIDE SEQUENCE [LARGE SCALE GENOMIC DNA]</scope>
    <source>
        <strain evidence="2 3">DSM 14836</strain>
    </source>
</reference>
<dbReference type="EMBL" id="SLXM01000006">
    <property type="protein sequence ID" value="TCP24275.1"/>
    <property type="molecule type" value="Genomic_DNA"/>
</dbReference>
<protein>
    <submittedName>
        <fullName evidence="2">Uncharacterized protein</fullName>
    </submittedName>
</protein>
<comment type="caution">
    <text evidence="2">The sequence shown here is derived from an EMBL/GenBank/DDBJ whole genome shotgun (WGS) entry which is preliminary data.</text>
</comment>
<keyword evidence="1" id="KW-0472">Membrane</keyword>
<organism evidence="2 3">
    <name type="scientific">Tenacibaculum skagerrakense</name>
    <dbReference type="NCBI Taxonomy" id="186571"/>
    <lineage>
        <taxon>Bacteria</taxon>
        <taxon>Pseudomonadati</taxon>
        <taxon>Bacteroidota</taxon>
        <taxon>Flavobacteriia</taxon>
        <taxon>Flavobacteriales</taxon>
        <taxon>Flavobacteriaceae</taxon>
        <taxon>Tenacibaculum</taxon>
    </lineage>
</organism>
<accession>A0A4R2NSC5</accession>
<proteinExistence type="predicted"/>
<gene>
    <name evidence="2" type="ORF">EV195_10677</name>
</gene>
<dbReference type="OrthoDB" id="1446203at2"/>
<keyword evidence="1" id="KW-0812">Transmembrane</keyword>
<evidence type="ECO:0000256" key="1">
    <source>
        <dbReference type="SAM" id="Phobius"/>
    </source>
</evidence>
<feature type="transmembrane region" description="Helical" evidence="1">
    <location>
        <begin position="77"/>
        <end position="96"/>
    </location>
</feature>
<keyword evidence="1" id="KW-1133">Transmembrane helix</keyword>
<evidence type="ECO:0000313" key="3">
    <source>
        <dbReference type="Proteomes" id="UP000294564"/>
    </source>
</evidence>
<dbReference type="AlphaFoldDB" id="A0A4R2NSC5"/>